<evidence type="ECO:0000313" key="2">
    <source>
        <dbReference type="EMBL" id="MDJ1138191.1"/>
    </source>
</evidence>
<reference evidence="2 3" key="1">
    <citation type="submission" date="2023-05" db="EMBL/GenBank/DDBJ databases">
        <title>Streptantibioticus silvisoli sp. nov., acidotolerant actinomycetes 1 from pine litter.</title>
        <authorList>
            <person name="Swiecimska M."/>
            <person name="Golinska P."/>
            <person name="Sangal V."/>
            <person name="Wachnowicz B."/>
            <person name="Goodfellow M."/>
        </authorList>
    </citation>
    <scope>NUCLEOTIDE SEQUENCE [LARGE SCALE GENOMIC DNA]</scope>
    <source>
        <strain evidence="2 3">DSM 42109</strain>
    </source>
</reference>
<proteinExistence type="predicted"/>
<organism evidence="2 3">
    <name type="scientific">Streptomyces iconiensis</name>
    <dbReference type="NCBI Taxonomy" id="1384038"/>
    <lineage>
        <taxon>Bacteria</taxon>
        <taxon>Bacillati</taxon>
        <taxon>Actinomycetota</taxon>
        <taxon>Actinomycetes</taxon>
        <taxon>Kitasatosporales</taxon>
        <taxon>Streptomycetaceae</taxon>
        <taxon>Streptomyces</taxon>
    </lineage>
</organism>
<name>A0ABT7ABJ6_9ACTN</name>
<dbReference type="EMBL" id="JANCPR020000076">
    <property type="protein sequence ID" value="MDJ1138191.1"/>
    <property type="molecule type" value="Genomic_DNA"/>
</dbReference>
<feature type="non-terminal residue" evidence="2">
    <location>
        <position position="1"/>
    </location>
</feature>
<evidence type="ECO:0000313" key="3">
    <source>
        <dbReference type="Proteomes" id="UP001214441"/>
    </source>
</evidence>
<accession>A0ABT7ABJ6</accession>
<sequence length="169" mass="17840">PVRQATATALLAALRRDDDRLLLSKRDVARLAPAVEAWLERGTGPEAVRRALTARLPADPLISAASLLSYRLIESLPPPLPTAPPANQRPDPFQECPDCERPFRAPRPGRCRTCRAGSGADDAHDADTDAANAANADGTDDAQAGNTAAAQAREHTQRTGPDARPPTGA</sequence>
<keyword evidence="3" id="KW-1185">Reference proteome</keyword>
<dbReference type="Proteomes" id="UP001214441">
    <property type="component" value="Unassembled WGS sequence"/>
</dbReference>
<gene>
    <name evidence="2" type="ORF">NMN56_040785</name>
</gene>
<protein>
    <recommendedName>
        <fullName evidence="4">Helix-turn-helix domain-containing protein</fullName>
    </recommendedName>
</protein>
<feature type="region of interest" description="Disordered" evidence="1">
    <location>
        <begin position="76"/>
        <end position="169"/>
    </location>
</feature>
<evidence type="ECO:0008006" key="4">
    <source>
        <dbReference type="Google" id="ProtNLM"/>
    </source>
</evidence>
<comment type="caution">
    <text evidence="2">The sequence shown here is derived from an EMBL/GenBank/DDBJ whole genome shotgun (WGS) entry which is preliminary data.</text>
</comment>
<feature type="compositionally biased region" description="Low complexity" evidence="1">
    <location>
        <begin position="129"/>
        <end position="151"/>
    </location>
</feature>
<evidence type="ECO:0000256" key="1">
    <source>
        <dbReference type="SAM" id="MobiDB-lite"/>
    </source>
</evidence>